<keyword evidence="3" id="KW-1185">Reference proteome</keyword>
<name>A0A067RKR2_ZOONE</name>
<organism evidence="2 3">
    <name type="scientific">Zootermopsis nevadensis</name>
    <name type="common">Dampwood termite</name>
    <dbReference type="NCBI Taxonomy" id="136037"/>
    <lineage>
        <taxon>Eukaryota</taxon>
        <taxon>Metazoa</taxon>
        <taxon>Ecdysozoa</taxon>
        <taxon>Arthropoda</taxon>
        <taxon>Hexapoda</taxon>
        <taxon>Insecta</taxon>
        <taxon>Pterygota</taxon>
        <taxon>Neoptera</taxon>
        <taxon>Polyneoptera</taxon>
        <taxon>Dictyoptera</taxon>
        <taxon>Blattodea</taxon>
        <taxon>Blattoidea</taxon>
        <taxon>Termitoidae</taxon>
        <taxon>Termopsidae</taxon>
        <taxon>Zootermopsis</taxon>
    </lineage>
</organism>
<dbReference type="EMBL" id="KK852457">
    <property type="protein sequence ID" value="KDR23598.1"/>
    <property type="molecule type" value="Genomic_DNA"/>
</dbReference>
<dbReference type="InParanoid" id="A0A067RKR2"/>
<evidence type="ECO:0000313" key="2">
    <source>
        <dbReference type="EMBL" id="KDR23598.1"/>
    </source>
</evidence>
<sequence length="72" mass="8671">MFARYRIATREKEFNPITKSGKLFQQYLVDTEIKREKDVINYLRYQLQPTKRVDKCSSLKANLEKLAKEMKK</sequence>
<dbReference type="Proteomes" id="UP000027135">
    <property type="component" value="Unassembled WGS sequence"/>
</dbReference>
<feature type="domain" description="Helitron helicase-like" evidence="1">
    <location>
        <begin position="2"/>
        <end position="66"/>
    </location>
</feature>
<dbReference type="InterPro" id="IPR025476">
    <property type="entry name" value="Helitron_helicase-like"/>
</dbReference>
<proteinExistence type="predicted"/>
<evidence type="ECO:0000259" key="1">
    <source>
        <dbReference type="Pfam" id="PF14214"/>
    </source>
</evidence>
<evidence type="ECO:0000313" key="3">
    <source>
        <dbReference type="Proteomes" id="UP000027135"/>
    </source>
</evidence>
<dbReference type="AlphaFoldDB" id="A0A067RKR2"/>
<accession>A0A067RKR2</accession>
<reference evidence="2 3" key="1">
    <citation type="journal article" date="2014" name="Nat. Commun.">
        <title>Molecular traces of alternative social organization in a termite genome.</title>
        <authorList>
            <person name="Terrapon N."/>
            <person name="Li C."/>
            <person name="Robertson H.M."/>
            <person name="Ji L."/>
            <person name="Meng X."/>
            <person name="Booth W."/>
            <person name="Chen Z."/>
            <person name="Childers C.P."/>
            <person name="Glastad K.M."/>
            <person name="Gokhale K."/>
            <person name="Gowin J."/>
            <person name="Gronenberg W."/>
            <person name="Hermansen R.A."/>
            <person name="Hu H."/>
            <person name="Hunt B.G."/>
            <person name="Huylmans A.K."/>
            <person name="Khalil S.M."/>
            <person name="Mitchell R.D."/>
            <person name="Munoz-Torres M.C."/>
            <person name="Mustard J.A."/>
            <person name="Pan H."/>
            <person name="Reese J.T."/>
            <person name="Scharf M.E."/>
            <person name="Sun F."/>
            <person name="Vogel H."/>
            <person name="Xiao J."/>
            <person name="Yang W."/>
            <person name="Yang Z."/>
            <person name="Yang Z."/>
            <person name="Zhou J."/>
            <person name="Zhu J."/>
            <person name="Brent C.S."/>
            <person name="Elsik C.G."/>
            <person name="Goodisman M.A."/>
            <person name="Liberles D.A."/>
            <person name="Roe R.M."/>
            <person name="Vargo E.L."/>
            <person name="Vilcinskas A."/>
            <person name="Wang J."/>
            <person name="Bornberg-Bauer E."/>
            <person name="Korb J."/>
            <person name="Zhang G."/>
            <person name="Liebig J."/>
        </authorList>
    </citation>
    <scope>NUCLEOTIDE SEQUENCE [LARGE SCALE GENOMIC DNA]</scope>
    <source>
        <tissue evidence="2">Whole organism</tissue>
    </source>
</reference>
<gene>
    <name evidence="2" type="ORF">L798_14490</name>
</gene>
<protein>
    <recommendedName>
        <fullName evidence="1">Helitron helicase-like domain-containing protein</fullName>
    </recommendedName>
</protein>
<dbReference type="Pfam" id="PF14214">
    <property type="entry name" value="Helitron_like_N"/>
    <property type="match status" value="1"/>
</dbReference>